<proteinExistence type="predicted"/>
<evidence type="ECO:0000313" key="2">
    <source>
        <dbReference type="EMBL" id="QJF50343.1"/>
    </source>
</evidence>
<sequence length="92" mass="9834">MSAGQARCGSDEFSFCLEGWSLAAVRGFAQRMHGVASEVRAPGKSVSISMGIGLHFDGVERTLTQPLNEAEDTIYAAKRQGPTGRIFLMATV</sequence>
<dbReference type="RefSeq" id="WP_169639559.1">
    <property type="nucleotide sequence ID" value="NZ_CP048788.1"/>
</dbReference>
<dbReference type="EMBL" id="CP048788">
    <property type="protein sequence ID" value="QJF50343.1"/>
    <property type="molecule type" value="Genomic_DNA"/>
</dbReference>
<dbReference type="InterPro" id="IPR043128">
    <property type="entry name" value="Rev_trsase/Diguanyl_cyclase"/>
</dbReference>
<gene>
    <name evidence="2" type="ORF">G3256_03770</name>
</gene>
<dbReference type="Gene3D" id="3.30.70.270">
    <property type="match status" value="1"/>
</dbReference>
<evidence type="ECO:0000313" key="3">
    <source>
        <dbReference type="Proteomes" id="UP000503308"/>
    </source>
</evidence>
<dbReference type="AlphaFoldDB" id="A0A858SRP0"/>
<reference evidence="2 3" key="1">
    <citation type="submission" date="2020-02" db="EMBL/GenBank/DDBJ databases">
        <title>Genome sequence of Roseobacter ponti.</title>
        <authorList>
            <person name="Hollensteiner J."/>
            <person name="Schneider D."/>
            <person name="Poehlein A."/>
            <person name="Daniel R."/>
        </authorList>
    </citation>
    <scope>NUCLEOTIDE SEQUENCE [LARGE SCALE GENOMIC DNA]</scope>
    <source>
        <strain evidence="2 3">DSM 106830</strain>
    </source>
</reference>
<accession>A0A858SRP0</accession>
<protein>
    <submittedName>
        <fullName evidence="2">GGDEF domain-containing protein</fullName>
    </submittedName>
</protein>
<dbReference type="KEGG" id="rpon:G3256_03770"/>
<dbReference type="InterPro" id="IPR000160">
    <property type="entry name" value="GGDEF_dom"/>
</dbReference>
<keyword evidence="3" id="KW-1185">Reference proteome</keyword>
<name>A0A858SRP0_9RHOB</name>
<dbReference type="Proteomes" id="UP000503308">
    <property type="component" value="Chromosome"/>
</dbReference>
<evidence type="ECO:0000259" key="1">
    <source>
        <dbReference type="Pfam" id="PF00990"/>
    </source>
</evidence>
<dbReference type="SUPFAM" id="SSF55073">
    <property type="entry name" value="Nucleotide cyclase"/>
    <property type="match status" value="1"/>
</dbReference>
<organism evidence="2 3">
    <name type="scientific">Roseobacter ponti</name>
    <dbReference type="NCBI Taxonomy" id="1891787"/>
    <lineage>
        <taxon>Bacteria</taxon>
        <taxon>Pseudomonadati</taxon>
        <taxon>Pseudomonadota</taxon>
        <taxon>Alphaproteobacteria</taxon>
        <taxon>Rhodobacterales</taxon>
        <taxon>Roseobacteraceae</taxon>
        <taxon>Roseobacter</taxon>
    </lineage>
</organism>
<feature type="domain" description="GGDEF" evidence="1">
    <location>
        <begin position="6"/>
        <end position="81"/>
    </location>
</feature>
<dbReference type="Pfam" id="PF00990">
    <property type="entry name" value="GGDEF"/>
    <property type="match status" value="1"/>
</dbReference>
<dbReference type="InterPro" id="IPR029787">
    <property type="entry name" value="Nucleotide_cyclase"/>
</dbReference>